<dbReference type="Gene3D" id="1.10.3720.10">
    <property type="entry name" value="MetI-like"/>
    <property type="match status" value="1"/>
</dbReference>
<dbReference type="InterPro" id="IPR000515">
    <property type="entry name" value="MetI-like"/>
</dbReference>
<evidence type="ECO:0000256" key="1">
    <source>
        <dbReference type="ARBA" id="ARBA00004651"/>
    </source>
</evidence>
<dbReference type="EMBL" id="JADBGF010000001">
    <property type="protein sequence ID" value="MBE1595152.1"/>
    <property type="molecule type" value="Genomic_DNA"/>
</dbReference>
<comment type="caution">
    <text evidence="10">The sequence shown here is derived from an EMBL/GenBank/DDBJ whole genome shotgun (WGS) entry which is preliminary data.</text>
</comment>
<dbReference type="InterPro" id="IPR035906">
    <property type="entry name" value="MetI-like_sf"/>
</dbReference>
<dbReference type="GeneID" id="86825886"/>
<dbReference type="Pfam" id="PF00528">
    <property type="entry name" value="BPD_transp_1"/>
    <property type="match status" value="1"/>
</dbReference>
<keyword evidence="6 7" id="KW-0472">Membrane</keyword>
<dbReference type="OrthoDB" id="6637947at2"/>
<evidence type="ECO:0000256" key="2">
    <source>
        <dbReference type="ARBA" id="ARBA00022448"/>
    </source>
</evidence>
<keyword evidence="5 7" id="KW-1133">Transmembrane helix</keyword>
<keyword evidence="11" id="KW-1185">Reference proteome</keyword>
<dbReference type="InterPro" id="IPR050366">
    <property type="entry name" value="BP-dependent_transpt_permease"/>
</dbReference>
<feature type="transmembrane region" description="Helical" evidence="7">
    <location>
        <begin position="248"/>
        <end position="272"/>
    </location>
</feature>
<evidence type="ECO:0000259" key="9">
    <source>
        <dbReference type="PROSITE" id="PS50928"/>
    </source>
</evidence>
<comment type="similarity">
    <text evidence="7">Belongs to the binding-protein-dependent transport system permease family.</text>
</comment>
<dbReference type="PANTHER" id="PTHR43386">
    <property type="entry name" value="OLIGOPEPTIDE TRANSPORT SYSTEM PERMEASE PROTEIN APPC"/>
    <property type="match status" value="1"/>
</dbReference>
<feature type="region of interest" description="Disordered" evidence="8">
    <location>
        <begin position="279"/>
        <end position="299"/>
    </location>
</feature>
<evidence type="ECO:0000256" key="8">
    <source>
        <dbReference type="SAM" id="MobiDB-lite"/>
    </source>
</evidence>
<evidence type="ECO:0000256" key="4">
    <source>
        <dbReference type="ARBA" id="ARBA00022692"/>
    </source>
</evidence>
<dbReference type="GO" id="GO:0055085">
    <property type="term" value="P:transmembrane transport"/>
    <property type="evidence" value="ECO:0007669"/>
    <property type="project" value="InterPro"/>
</dbReference>
<evidence type="ECO:0000256" key="6">
    <source>
        <dbReference type="ARBA" id="ARBA00023136"/>
    </source>
</evidence>
<dbReference type="RefSeq" id="WP_046918491.1">
    <property type="nucleotide sequence ID" value="NZ_JADBGF010000001.1"/>
</dbReference>
<reference evidence="10 11" key="1">
    <citation type="submission" date="2020-10" db="EMBL/GenBank/DDBJ databases">
        <title>Sequencing the genomes of 1000 actinobacteria strains.</title>
        <authorList>
            <person name="Klenk H.-P."/>
        </authorList>
    </citation>
    <scope>NUCLEOTIDE SEQUENCE [LARGE SCALE GENOMIC DNA]</scope>
    <source>
        <strain evidence="10 11">DSM 41803</strain>
    </source>
</reference>
<organism evidence="10 11">
    <name type="scientific">Streptomyces stelliscabiei</name>
    <dbReference type="NCBI Taxonomy" id="146820"/>
    <lineage>
        <taxon>Bacteria</taxon>
        <taxon>Bacillati</taxon>
        <taxon>Actinomycetota</taxon>
        <taxon>Actinomycetes</taxon>
        <taxon>Kitasatosporales</taxon>
        <taxon>Streptomycetaceae</taxon>
        <taxon>Streptomyces</taxon>
    </lineage>
</organism>
<dbReference type="GO" id="GO:0005886">
    <property type="term" value="C:plasma membrane"/>
    <property type="evidence" value="ECO:0007669"/>
    <property type="project" value="UniProtKB-SubCell"/>
</dbReference>
<gene>
    <name evidence="10" type="ORF">H4687_001281</name>
</gene>
<evidence type="ECO:0000256" key="3">
    <source>
        <dbReference type="ARBA" id="ARBA00022475"/>
    </source>
</evidence>
<dbReference type="CDD" id="cd06261">
    <property type="entry name" value="TM_PBP2"/>
    <property type="match status" value="1"/>
</dbReference>
<name>A0A8I0P0I3_9ACTN</name>
<sequence length="299" mass="31179">MTPGTDPGTGVVARARRRTGRFALGVAVIAVPLVLALLGPVFAGEPGARATSFTLGGGHRLGTDFVGRDVWRQVLHGGRPVVLTALGAGALAYLVALPVGLLAALTHRRRLEELLMRPLDVLIAVPSLLLILLVASVLTPGAVGLALLVALVNVPDAARLVRAAATEAAARPVVEALRLQGETWWRTAVGYVGRSILRTLGADAGTRLTGVLYLVATAAFLGVGAAPDAADWAVMVDRNRTGLFVQPWAVVVPALLIVALTTGTNLLVDAALEKPGGRAGRRERARVPAPVHVRKERRS</sequence>
<accession>A0A8I0P0I3</accession>
<evidence type="ECO:0000256" key="5">
    <source>
        <dbReference type="ARBA" id="ARBA00022989"/>
    </source>
</evidence>
<proteinExistence type="inferred from homology"/>
<dbReference type="SUPFAM" id="SSF161098">
    <property type="entry name" value="MetI-like"/>
    <property type="match status" value="1"/>
</dbReference>
<dbReference type="Proteomes" id="UP000629287">
    <property type="component" value="Unassembled WGS sequence"/>
</dbReference>
<dbReference type="PROSITE" id="PS50928">
    <property type="entry name" value="ABC_TM1"/>
    <property type="match status" value="1"/>
</dbReference>
<comment type="subcellular location">
    <subcellularLocation>
        <location evidence="1 7">Cell membrane</location>
        <topology evidence="1 7">Multi-pass membrane protein</topology>
    </subcellularLocation>
</comment>
<dbReference type="PANTHER" id="PTHR43386:SF25">
    <property type="entry name" value="PEPTIDE ABC TRANSPORTER PERMEASE PROTEIN"/>
    <property type="match status" value="1"/>
</dbReference>
<keyword evidence="3" id="KW-1003">Cell membrane</keyword>
<evidence type="ECO:0000256" key="7">
    <source>
        <dbReference type="RuleBase" id="RU363032"/>
    </source>
</evidence>
<evidence type="ECO:0000313" key="11">
    <source>
        <dbReference type="Proteomes" id="UP000629287"/>
    </source>
</evidence>
<feature type="domain" description="ABC transmembrane type-1" evidence="9">
    <location>
        <begin position="82"/>
        <end position="268"/>
    </location>
</feature>
<keyword evidence="4 7" id="KW-0812">Transmembrane</keyword>
<protein>
    <submittedName>
        <fullName evidence="10">Peptide/nickel transport system permease protein</fullName>
    </submittedName>
</protein>
<keyword evidence="2 7" id="KW-0813">Transport</keyword>
<dbReference type="AlphaFoldDB" id="A0A8I0P0I3"/>
<evidence type="ECO:0000313" key="10">
    <source>
        <dbReference type="EMBL" id="MBE1595152.1"/>
    </source>
</evidence>
<feature type="transmembrane region" description="Helical" evidence="7">
    <location>
        <begin position="81"/>
        <end position="106"/>
    </location>
</feature>
<feature type="transmembrane region" description="Helical" evidence="7">
    <location>
        <begin position="22"/>
        <end position="43"/>
    </location>
</feature>